<dbReference type="InterPro" id="IPR004495">
    <property type="entry name" value="Met-tRNA-synth_bsu_C"/>
</dbReference>
<dbReference type="GO" id="GO:0006431">
    <property type="term" value="P:methionyl-tRNA aminoacylation"/>
    <property type="evidence" value="ECO:0007669"/>
    <property type="project" value="UniProtKB-UniRule"/>
</dbReference>
<dbReference type="InterPro" id="IPR009080">
    <property type="entry name" value="tRNAsynth_Ia_anticodon-bd"/>
</dbReference>
<dbReference type="CDD" id="cd00814">
    <property type="entry name" value="MetRS_core"/>
    <property type="match status" value="1"/>
</dbReference>
<feature type="binding site" evidence="14">
    <location>
        <position position="160"/>
    </location>
    <ligand>
        <name>Zn(2+)</name>
        <dbReference type="ChEBI" id="CHEBI:29105"/>
    </ligand>
</feature>
<dbReference type="GO" id="GO:0046872">
    <property type="term" value="F:metal ion binding"/>
    <property type="evidence" value="ECO:0007669"/>
    <property type="project" value="UniProtKB-KW"/>
</dbReference>
<evidence type="ECO:0000256" key="10">
    <source>
        <dbReference type="ARBA" id="ARBA00022884"/>
    </source>
</evidence>
<dbReference type="HAMAP" id="MF_00098">
    <property type="entry name" value="Met_tRNA_synth_type1"/>
    <property type="match status" value="1"/>
</dbReference>
<name>K2RQB5_METFP</name>
<evidence type="ECO:0000256" key="1">
    <source>
        <dbReference type="ARBA" id="ARBA00004496"/>
    </source>
</evidence>
<comment type="function">
    <text evidence="14">Is required not only for elongation of protein synthesis but also for the initiation of all mRNA translation through initiator tRNA(fMet) aminoacylation.</text>
</comment>
<keyword evidence="3 14" id="KW-0963">Cytoplasm</keyword>
<keyword evidence="8 14" id="KW-0862">Zinc</keyword>
<evidence type="ECO:0000256" key="6">
    <source>
        <dbReference type="ARBA" id="ARBA00022723"/>
    </source>
</evidence>
<dbReference type="Gene3D" id="2.20.28.20">
    <property type="entry name" value="Methionyl-tRNA synthetase, Zn-domain"/>
    <property type="match status" value="1"/>
</dbReference>
<evidence type="ECO:0000256" key="3">
    <source>
        <dbReference type="ARBA" id="ARBA00022490"/>
    </source>
</evidence>
<dbReference type="OrthoDB" id="371856at2157"/>
<evidence type="ECO:0000256" key="7">
    <source>
        <dbReference type="ARBA" id="ARBA00022741"/>
    </source>
</evidence>
<evidence type="ECO:0000313" key="16">
    <source>
        <dbReference type="EMBL" id="EKF84930.1"/>
    </source>
</evidence>
<dbReference type="InterPro" id="IPR015413">
    <property type="entry name" value="Methionyl/Leucyl_tRNA_Synth"/>
</dbReference>
<feature type="binding site" evidence="14">
    <location>
        <position position="333"/>
    </location>
    <ligand>
        <name>ATP</name>
        <dbReference type="ChEBI" id="CHEBI:30616"/>
    </ligand>
</feature>
<comment type="subunit">
    <text evidence="2 14">Homodimer.</text>
</comment>
<dbReference type="Pfam" id="PF01588">
    <property type="entry name" value="tRNA_bind"/>
    <property type="match status" value="1"/>
</dbReference>
<comment type="similarity">
    <text evidence="14">Belongs to the class-I aminoacyl-tRNA synthetase family. MetG type 1 subfamily.</text>
</comment>
<evidence type="ECO:0000256" key="8">
    <source>
        <dbReference type="ARBA" id="ARBA00022833"/>
    </source>
</evidence>
<dbReference type="SUPFAM" id="SSF47323">
    <property type="entry name" value="Anticodon-binding domain of a subclass of class I aminoacyl-tRNA synthetases"/>
    <property type="match status" value="1"/>
</dbReference>
<dbReference type="PRINTS" id="PR01041">
    <property type="entry name" value="TRNASYNTHMET"/>
</dbReference>
<evidence type="ECO:0000256" key="12">
    <source>
        <dbReference type="ARBA" id="ARBA00023146"/>
    </source>
</evidence>
<organism evidence="16 17">
    <name type="scientific">Methanobacterium formicicum (strain DSM 3637 / PP1)</name>
    <dbReference type="NCBI Taxonomy" id="1204725"/>
    <lineage>
        <taxon>Archaea</taxon>
        <taxon>Methanobacteriati</taxon>
        <taxon>Methanobacteriota</taxon>
        <taxon>Methanomada group</taxon>
        <taxon>Methanobacteria</taxon>
        <taxon>Methanobacteriales</taxon>
        <taxon>Methanobacteriaceae</taxon>
        <taxon>Methanobacterium</taxon>
    </lineage>
</organism>
<dbReference type="Gene3D" id="3.40.50.620">
    <property type="entry name" value="HUPs"/>
    <property type="match status" value="1"/>
</dbReference>
<dbReference type="Proteomes" id="UP000007360">
    <property type="component" value="Unassembled WGS sequence"/>
</dbReference>
<keyword evidence="5 14" id="KW-0436">Ligase</keyword>
<accession>K2RQB5</accession>
<dbReference type="PANTHER" id="PTHR45765">
    <property type="entry name" value="METHIONINE--TRNA LIGASE"/>
    <property type="match status" value="1"/>
</dbReference>
<sequence length="667" mass="75887">MSKDSSKVFITCALPYANGPCHLGHLRSTYIPADIYARYNRMKGKDVLLVCATDEHGTPIAVQAEKEGVSPLDVATRNYELIKRDLELSDISFDNFSRTTDPLHYEISQNFFLDLYNKNFIYPKTIQQLYCPECERFLPDRYVEGTCPHCNAEGARGDHCETCGRHLEPVQLVEPRCLICNSEPEARESEQYYFRLSNFQEQLKETLENNTQFPANVRNYALQWINEGLKDWILTRDMDWGIPVPLEGADGKIIYVWGEAFLGYISSAAQWARRENTPWEPYWNDRAVHFIGKDIIYHHSIFWQAMLMAYGCKLPYNIVAGEYLSLEGRKMSTSKNWVIWAADFMEKFDADLLRYYLVANAPLTRDTDFSWDDFQRRVNDELADVVGNFMHRTFSFTHRFFQGEIPEPGKFNDYDQQVQKEIAESPGRVGVHIENFDFREGLKEIIKLAKLGNKYFNDQEPWRTVKEEGDRAATTLYLCNQIAKVISIIISPYLPSKAGKMREILGLNAGNGDTLSWDDAAGFLPAGTPISKAKPLFAKIDDDVIAAEKDALYKNLEETEVMDDLISIDDFIKLDLRVGKVIGAEKVKGSDKLLKLMVDVKDKQLQVVAGLATKYSPEDILNQKVIVLVNLQPAKLFGIKSEGMVLAAGDSLSLLTAPDATIGERIQ</sequence>
<dbReference type="SUPFAM" id="SSF57770">
    <property type="entry name" value="Methionyl-tRNA synthetase (MetRS), Zn-domain"/>
    <property type="match status" value="1"/>
</dbReference>
<feature type="binding site" evidence="14">
    <location>
        <position position="163"/>
    </location>
    <ligand>
        <name>Zn(2+)</name>
        <dbReference type="ChEBI" id="CHEBI:29105"/>
    </ligand>
</feature>
<dbReference type="Pfam" id="PF19303">
    <property type="entry name" value="Anticodon_3"/>
    <property type="match status" value="1"/>
</dbReference>
<dbReference type="CDD" id="cd07957">
    <property type="entry name" value="Anticodon_Ia_Met"/>
    <property type="match status" value="1"/>
</dbReference>
<protein>
    <recommendedName>
        <fullName evidence="14">Methionine--tRNA ligase</fullName>
        <ecNumber evidence="14">6.1.1.10</ecNumber>
    </recommendedName>
    <alternativeName>
        <fullName evidence="14">Methionyl-tRNA synthetase</fullName>
        <shortName evidence="14">MetRS</shortName>
    </alternativeName>
</protein>
<feature type="binding site" evidence="14">
    <location>
        <position position="147"/>
    </location>
    <ligand>
        <name>Zn(2+)</name>
        <dbReference type="ChEBI" id="CHEBI:29105"/>
    </ligand>
</feature>
<dbReference type="PROSITE" id="PS50886">
    <property type="entry name" value="TRBD"/>
    <property type="match status" value="1"/>
</dbReference>
<dbReference type="Pfam" id="PF09334">
    <property type="entry name" value="tRNA-synt_1g"/>
    <property type="match status" value="1"/>
</dbReference>
<dbReference type="InterPro" id="IPR012340">
    <property type="entry name" value="NA-bd_OB-fold"/>
</dbReference>
<dbReference type="SUPFAM" id="SSF52374">
    <property type="entry name" value="Nucleotidylyl transferase"/>
    <property type="match status" value="1"/>
</dbReference>
<dbReference type="GO" id="GO:0017101">
    <property type="term" value="C:aminoacyl-tRNA synthetase multienzyme complex"/>
    <property type="evidence" value="ECO:0007669"/>
    <property type="project" value="TreeGrafter"/>
</dbReference>
<dbReference type="AlphaFoldDB" id="K2RQB5"/>
<dbReference type="NCBIfam" id="NF001100">
    <property type="entry name" value="PRK00133.1"/>
    <property type="match status" value="1"/>
</dbReference>
<dbReference type="InterPro" id="IPR023458">
    <property type="entry name" value="Met-tRNA_ligase_1"/>
</dbReference>
<dbReference type="EC" id="6.1.1.10" evidence="14"/>
<dbReference type="InterPro" id="IPR002547">
    <property type="entry name" value="tRNA-bd_dom"/>
</dbReference>
<comment type="catalytic activity">
    <reaction evidence="13 14">
        <text>tRNA(Met) + L-methionine + ATP = L-methionyl-tRNA(Met) + AMP + diphosphate</text>
        <dbReference type="Rhea" id="RHEA:13481"/>
        <dbReference type="Rhea" id="RHEA-COMP:9667"/>
        <dbReference type="Rhea" id="RHEA-COMP:9698"/>
        <dbReference type="ChEBI" id="CHEBI:30616"/>
        <dbReference type="ChEBI" id="CHEBI:33019"/>
        <dbReference type="ChEBI" id="CHEBI:57844"/>
        <dbReference type="ChEBI" id="CHEBI:78442"/>
        <dbReference type="ChEBI" id="CHEBI:78530"/>
        <dbReference type="ChEBI" id="CHEBI:456215"/>
        <dbReference type="EC" id="6.1.1.10"/>
    </reaction>
</comment>
<dbReference type="GO" id="GO:0005829">
    <property type="term" value="C:cytosol"/>
    <property type="evidence" value="ECO:0007669"/>
    <property type="project" value="TreeGrafter"/>
</dbReference>
<dbReference type="Gene3D" id="2.40.50.140">
    <property type="entry name" value="Nucleic acid-binding proteins"/>
    <property type="match status" value="1"/>
</dbReference>
<dbReference type="GO" id="GO:0004825">
    <property type="term" value="F:methionine-tRNA ligase activity"/>
    <property type="evidence" value="ECO:0007669"/>
    <property type="project" value="UniProtKB-UniRule"/>
</dbReference>
<gene>
    <name evidence="14 16" type="primary">metG</name>
    <name evidence="16" type="ORF">A994_11052</name>
</gene>
<evidence type="ECO:0000256" key="14">
    <source>
        <dbReference type="HAMAP-Rule" id="MF_00098"/>
    </source>
</evidence>
<dbReference type="InterPro" id="IPR014758">
    <property type="entry name" value="Met-tRNA_synth"/>
</dbReference>
<dbReference type="GO" id="GO:0000049">
    <property type="term" value="F:tRNA binding"/>
    <property type="evidence" value="ECO:0007669"/>
    <property type="project" value="UniProtKB-UniRule"/>
</dbReference>
<keyword evidence="11 14" id="KW-0648">Protein biosynthesis</keyword>
<dbReference type="SUPFAM" id="SSF50249">
    <property type="entry name" value="Nucleic acid-binding proteins"/>
    <property type="match status" value="1"/>
</dbReference>
<evidence type="ECO:0000256" key="4">
    <source>
        <dbReference type="ARBA" id="ARBA00022555"/>
    </source>
</evidence>
<proteinExistence type="inferred from homology"/>
<dbReference type="GO" id="GO:0005524">
    <property type="term" value="F:ATP binding"/>
    <property type="evidence" value="ECO:0007669"/>
    <property type="project" value="UniProtKB-UniRule"/>
</dbReference>
<dbReference type="NCBIfam" id="TIGR00398">
    <property type="entry name" value="metG"/>
    <property type="match status" value="1"/>
</dbReference>
<dbReference type="RefSeq" id="WP_004031689.1">
    <property type="nucleotide sequence ID" value="NZ_AMPO01000011.1"/>
</dbReference>
<evidence type="ECO:0000313" key="17">
    <source>
        <dbReference type="Proteomes" id="UP000007360"/>
    </source>
</evidence>
<feature type="domain" description="TRNA-binding" evidence="15">
    <location>
        <begin position="570"/>
        <end position="667"/>
    </location>
</feature>
<comment type="caution">
    <text evidence="16">The sequence shown here is derived from an EMBL/GenBank/DDBJ whole genome shotgun (WGS) entry which is preliminary data.</text>
</comment>
<dbReference type="PANTHER" id="PTHR45765:SF1">
    <property type="entry name" value="METHIONINE--TRNA LIGASE, CYTOPLASMIC"/>
    <property type="match status" value="1"/>
</dbReference>
<evidence type="ECO:0000256" key="11">
    <source>
        <dbReference type="ARBA" id="ARBA00022917"/>
    </source>
</evidence>
<dbReference type="InterPro" id="IPR029038">
    <property type="entry name" value="MetRS_Zn"/>
</dbReference>
<dbReference type="CDD" id="cd02800">
    <property type="entry name" value="tRNA_bind_EcMetRS_like"/>
    <property type="match status" value="1"/>
</dbReference>
<keyword evidence="10 14" id="KW-0694">RNA-binding</keyword>
<comment type="cofactor">
    <cofactor evidence="14">
        <name>Zn(2+)</name>
        <dbReference type="ChEBI" id="CHEBI:29105"/>
    </cofactor>
    <text evidence="14">Binds 1 zinc ion per subunit.</text>
</comment>
<keyword evidence="7 14" id="KW-0547">Nucleotide-binding</keyword>
<keyword evidence="17" id="KW-1185">Reference proteome</keyword>
<keyword evidence="4 14" id="KW-0820">tRNA-binding</keyword>
<evidence type="ECO:0000259" key="15">
    <source>
        <dbReference type="PROSITE" id="PS50886"/>
    </source>
</evidence>
<dbReference type="EMBL" id="AMPO01000011">
    <property type="protein sequence ID" value="EKF84930.1"/>
    <property type="molecule type" value="Genomic_DNA"/>
</dbReference>
<comment type="subcellular location">
    <subcellularLocation>
        <location evidence="1 14">Cytoplasm</location>
    </subcellularLocation>
</comment>
<feature type="short sequence motif" description="'KMSKS' region" evidence="14">
    <location>
        <begin position="330"/>
        <end position="334"/>
    </location>
</feature>
<evidence type="ECO:0000256" key="5">
    <source>
        <dbReference type="ARBA" id="ARBA00022598"/>
    </source>
</evidence>
<dbReference type="FunFam" id="2.20.28.20:FF:000001">
    <property type="entry name" value="Methionine--tRNA ligase"/>
    <property type="match status" value="1"/>
</dbReference>
<keyword evidence="12 14" id="KW-0030">Aminoacyl-tRNA synthetase</keyword>
<dbReference type="InterPro" id="IPR033911">
    <property type="entry name" value="MetRS_core"/>
</dbReference>
<reference evidence="16 17" key="1">
    <citation type="journal article" date="2012" name="J. Bacteriol.">
        <title>Draft genome sequence of Methanobacterium formicicum DSM 3637, an archaebacterium isolated from the methane producer amoeba Pelomyxa palustris.</title>
        <authorList>
            <person name="Gutierrez G."/>
        </authorList>
    </citation>
    <scope>NUCLEOTIDE SEQUENCE [LARGE SCALE GENOMIC DNA]</scope>
    <source>
        <strain evidence="17">DSM 3637 / PP1</strain>
    </source>
</reference>
<dbReference type="NCBIfam" id="TIGR00399">
    <property type="entry name" value="metG_C_term"/>
    <property type="match status" value="1"/>
</dbReference>
<dbReference type="Gene3D" id="1.10.730.10">
    <property type="entry name" value="Isoleucyl-tRNA Synthetase, Domain 1"/>
    <property type="match status" value="1"/>
</dbReference>
<feature type="binding site" evidence="14">
    <location>
        <position position="150"/>
    </location>
    <ligand>
        <name>Zn(2+)</name>
        <dbReference type="ChEBI" id="CHEBI:29105"/>
    </ligand>
</feature>
<evidence type="ECO:0000256" key="9">
    <source>
        <dbReference type="ARBA" id="ARBA00022840"/>
    </source>
</evidence>
<keyword evidence="6 14" id="KW-0479">Metal-binding</keyword>
<evidence type="ECO:0000256" key="13">
    <source>
        <dbReference type="ARBA" id="ARBA00047364"/>
    </source>
</evidence>
<keyword evidence="9 14" id="KW-0067">ATP-binding</keyword>
<evidence type="ECO:0000256" key="2">
    <source>
        <dbReference type="ARBA" id="ARBA00011738"/>
    </source>
</evidence>
<dbReference type="InterPro" id="IPR041872">
    <property type="entry name" value="Anticodon_Met"/>
</dbReference>
<dbReference type="PATRIC" id="fig|1204725.3.peg.2221"/>
<dbReference type="InterPro" id="IPR014729">
    <property type="entry name" value="Rossmann-like_a/b/a_fold"/>
</dbReference>
<feature type="short sequence motif" description="'HIGH' region" evidence="14">
    <location>
        <begin position="15"/>
        <end position="25"/>
    </location>
</feature>